<gene>
    <name evidence="2" type="ORF">SAMN05421823_107175</name>
</gene>
<keyword evidence="3" id="KW-1185">Reference proteome</keyword>
<dbReference type="Proteomes" id="UP000198510">
    <property type="component" value="Unassembled WGS sequence"/>
</dbReference>
<dbReference type="RefSeq" id="WP_089684531.1">
    <property type="nucleotide sequence ID" value="NZ_FNFO01000007.1"/>
</dbReference>
<feature type="region of interest" description="Disordered" evidence="1">
    <location>
        <begin position="96"/>
        <end position="120"/>
    </location>
</feature>
<sequence>MKINTSQGETKPFLHNGRHEVEIMQIDEGTSEYKGVPFFACRFENDEGFVEQRFYTSEQGRPILLQLFEAAGVEIKKELDTDALLHKKVSILVDERSYDDPQTGNEKTIKQASDFRKVNR</sequence>
<organism evidence="2 3">
    <name type="scientific">Catalinimonas alkaloidigena</name>
    <dbReference type="NCBI Taxonomy" id="1075417"/>
    <lineage>
        <taxon>Bacteria</taxon>
        <taxon>Pseudomonadati</taxon>
        <taxon>Bacteroidota</taxon>
        <taxon>Cytophagia</taxon>
        <taxon>Cytophagales</taxon>
        <taxon>Catalimonadaceae</taxon>
        <taxon>Catalinimonas</taxon>
    </lineage>
</organism>
<accession>A0A1G9LUH5</accession>
<reference evidence="2 3" key="1">
    <citation type="submission" date="2016-10" db="EMBL/GenBank/DDBJ databases">
        <authorList>
            <person name="de Groot N.N."/>
        </authorList>
    </citation>
    <scope>NUCLEOTIDE SEQUENCE [LARGE SCALE GENOMIC DNA]</scope>
    <source>
        <strain evidence="2 3">DSM 25186</strain>
    </source>
</reference>
<proteinExistence type="predicted"/>
<feature type="compositionally biased region" description="Basic and acidic residues" evidence="1">
    <location>
        <begin position="107"/>
        <end position="120"/>
    </location>
</feature>
<dbReference type="OrthoDB" id="1492803at2"/>
<evidence type="ECO:0000313" key="2">
    <source>
        <dbReference type="EMBL" id="SDL65752.1"/>
    </source>
</evidence>
<evidence type="ECO:0000313" key="3">
    <source>
        <dbReference type="Proteomes" id="UP000198510"/>
    </source>
</evidence>
<dbReference type="STRING" id="1075417.SAMN05421823_107175"/>
<evidence type="ECO:0000256" key="1">
    <source>
        <dbReference type="SAM" id="MobiDB-lite"/>
    </source>
</evidence>
<dbReference type="EMBL" id="FNFO01000007">
    <property type="protein sequence ID" value="SDL65752.1"/>
    <property type="molecule type" value="Genomic_DNA"/>
</dbReference>
<protein>
    <submittedName>
        <fullName evidence="2">Uncharacterized protein</fullName>
    </submittedName>
</protein>
<name>A0A1G9LUH5_9BACT</name>
<dbReference type="AlphaFoldDB" id="A0A1G9LUH5"/>